<evidence type="ECO:0000313" key="3">
    <source>
        <dbReference type="Proteomes" id="UP000013280"/>
    </source>
</evidence>
<evidence type="ECO:0000256" key="1">
    <source>
        <dbReference type="SAM" id="MobiDB-lite"/>
    </source>
</evidence>
<evidence type="ECO:0000313" key="2">
    <source>
        <dbReference type="EMBL" id="ENZ75815.1"/>
    </source>
</evidence>
<reference evidence="2 3" key="1">
    <citation type="journal article" date="2013" name="Genome Announc.">
        <title>Draft Genome Sequence for Ralstonia sp. Strain OR214, a Bacterium with Potential for Bioremediation.</title>
        <authorList>
            <person name="Utturkar S.M."/>
            <person name="Bollmann A."/>
            <person name="Brzoska R.M."/>
            <person name="Klingeman D.M."/>
            <person name="Epstein S.E."/>
            <person name="Palumbo A.V."/>
            <person name="Brown S.D."/>
        </authorList>
    </citation>
    <scope>NUCLEOTIDE SEQUENCE [LARGE SCALE GENOMIC DNA]</scope>
    <source>
        <strain evidence="2 3">OR214</strain>
    </source>
</reference>
<sequence>MTVQQLIDILHKYSPDTRVVLDSREFGYDDVTGVVEQPLLIGVNNVPRTCAFGRDERIAPAEYGAGEHDTPSGGEPHDELAVRVSGRHIR</sequence>
<dbReference type="RefSeq" id="WP_004634298.1">
    <property type="nucleotide sequence ID" value="NZ_APMQ01000014.1"/>
</dbReference>
<gene>
    <name evidence="2" type="ORF">OR214_04209</name>
</gene>
<dbReference type="Proteomes" id="UP000013280">
    <property type="component" value="Unassembled WGS sequence"/>
</dbReference>
<name>R0CGT7_RALPI</name>
<organism evidence="2 3">
    <name type="scientific">Ralstonia pickettii OR214</name>
    <dbReference type="NCBI Taxonomy" id="1264675"/>
    <lineage>
        <taxon>Bacteria</taxon>
        <taxon>Pseudomonadati</taxon>
        <taxon>Pseudomonadota</taxon>
        <taxon>Betaproteobacteria</taxon>
        <taxon>Burkholderiales</taxon>
        <taxon>Burkholderiaceae</taxon>
        <taxon>Ralstonia</taxon>
    </lineage>
</organism>
<dbReference type="AlphaFoldDB" id="R0CGT7"/>
<dbReference type="EMBL" id="APMQ01000014">
    <property type="protein sequence ID" value="ENZ75815.1"/>
    <property type="molecule type" value="Genomic_DNA"/>
</dbReference>
<protein>
    <submittedName>
        <fullName evidence="2">Uncharacterized protein</fullName>
    </submittedName>
</protein>
<proteinExistence type="predicted"/>
<accession>R0CGT7</accession>
<feature type="compositionally biased region" description="Basic and acidic residues" evidence="1">
    <location>
        <begin position="63"/>
        <end position="81"/>
    </location>
</feature>
<feature type="region of interest" description="Disordered" evidence="1">
    <location>
        <begin position="63"/>
        <end position="90"/>
    </location>
</feature>
<comment type="caution">
    <text evidence="2">The sequence shown here is derived from an EMBL/GenBank/DDBJ whole genome shotgun (WGS) entry which is preliminary data.</text>
</comment>